<dbReference type="Proteomes" id="UP000678276">
    <property type="component" value="Unassembled WGS sequence"/>
</dbReference>
<dbReference type="EMBL" id="JAGJCF010000011">
    <property type="protein sequence ID" value="MBP0616887.1"/>
    <property type="molecule type" value="Genomic_DNA"/>
</dbReference>
<dbReference type="RefSeq" id="WP_209595380.1">
    <property type="nucleotide sequence ID" value="NZ_JAGJCF010000011.1"/>
</dbReference>
<reference evidence="1 2" key="1">
    <citation type="submission" date="2021-04" db="EMBL/GenBank/DDBJ databases">
        <title>Whole genome sequence of Jiella sp. KSK16Y-1.</title>
        <authorList>
            <person name="Tuo L."/>
        </authorList>
    </citation>
    <scope>NUCLEOTIDE SEQUENCE [LARGE SCALE GENOMIC DNA]</scope>
    <source>
        <strain evidence="1 2">KSK16Y-1</strain>
    </source>
</reference>
<sequence length="53" mass="5995">MKRASRIVERIDRFFGQLSAARECASAIDAGRRPPERSLRALGINPRSFDHIV</sequence>
<evidence type="ECO:0008006" key="3">
    <source>
        <dbReference type="Google" id="ProtNLM"/>
    </source>
</evidence>
<evidence type="ECO:0000313" key="1">
    <source>
        <dbReference type="EMBL" id="MBP0616887.1"/>
    </source>
</evidence>
<evidence type="ECO:0000313" key="2">
    <source>
        <dbReference type="Proteomes" id="UP000678276"/>
    </source>
</evidence>
<proteinExistence type="predicted"/>
<comment type="caution">
    <text evidence="1">The sequence shown here is derived from an EMBL/GenBank/DDBJ whole genome shotgun (WGS) entry which is preliminary data.</text>
</comment>
<gene>
    <name evidence="1" type="ORF">J6595_14975</name>
</gene>
<keyword evidence="2" id="KW-1185">Reference proteome</keyword>
<organism evidence="1 2">
    <name type="scientific">Jiella mangrovi</name>
    <dbReference type="NCBI Taxonomy" id="2821407"/>
    <lineage>
        <taxon>Bacteria</taxon>
        <taxon>Pseudomonadati</taxon>
        <taxon>Pseudomonadota</taxon>
        <taxon>Alphaproteobacteria</taxon>
        <taxon>Hyphomicrobiales</taxon>
        <taxon>Aurantimonadaceae</taxon>
        <taxon>Jiella</taxon>
    </lineage>
</organism>
<accession>A0ABS4BJF3</accession>
<protein>
    <recommendedName>
        <fullName evidence="3">DUF1127 domain-containing protein</fullName>
    </recommendedName>
</protein>
<name>A0ABS4BJF3_9HYPH</name>